<dbReference type="SUPFAM" id="SSF47616">
    <property type="entry name" value="GST C-terminal domain-like"/>
    <property type="match status" value="1"/>
</dbReference>
<dbReference type="InterPro" id="IPR036282">
    <property type="entry name" value="Glutathione-S-Trfase_C_sf"/>
</dbReference>
<dbReference type="VEuPathDB" id="FungiDB:P170DRAFT_439284"/>
<evidence type="ECO:0000313" key="2">
    <source>
        <dbReference type="EMBL" id="PLB45535.1"/>
    </source>
</evidence>
<dbReference type="Proteomes" id="UP000234275">
    <property type="component" value="Unassembled WGS sequence"/>
</dbReference>
<dbReference type="EMBL" id="MSFO01000007">
    <property type="protein sequence ID" value="PLB45535.1"/>
    <property type="molecule type" value="Genomic_DNA"/>
</dbReference>
<dbReference type="STRING" id="1392250.A0A2I2FY23"/>
<evidence type="ECO:0000313" key="3">
    <source>
        <dbReference type="Proteomes" id="UP000234275"/>
    </source>
</evidence>
<sequence>MDASKPIIFYDIASAPPATCFAPNPWKTRYALNFKGVHYRTEWEELPDVTSVRKKLGAEPNESIWTAVHSTHCLSFKTRPPTKSSGIRSRSRSISTKPTRMARLIPDATFGLQAAFNVQVDAIFTQHTLLALHGIPLNPATAEISKAEFARRAGKAWDELTVRGEERTKMLESFKAAPGELAKLYRQKDGVFLDGDRPSYADLIVGGWLKLYKATMEEWEELESWHDGLWKQLYLALEKYAEVK</sequence>
<evidence type="ECO:0000259" key="1">
    <source>
        <dbReference type="Pfam" id="PF22041"/>
    </source>
</evidence>
<proteinExistence type="predicted"/>
<gene>
    <name evidence="2" type="ORF">P170DRAFT_439284</name>
</gene>
<dbReference type="AlphaFoldDB" id="A0A2I2FY23"/>
<protein>
    <recommendedName>
        <fullName evidence="1">Glutathione S-transferase UstS-like C-terminal domain-containing protein</fullName>
    </recommendedName>
</protein>
<organism evidence="2 3">
    <name type="scientific">Aspergillus steynii IBT 23096</name>
    <dbReference type="NCBI Taxonomy" id="1392250"/>
    <lineage>
        <taxon>Eukaryota</taxon>
        <taxon>Fungi</taxon>
        <taxon>Dikarya</taxon>
        <taxon>Ascomycota</taxon>
        <taxon>Pezizomycotina</taxon>
        <taxon>Eurotiomycetes</taxon>
        <taxon>Eurotiomycetidae</taxon>
        <taxon>Eurotiales</taxon>
        <taxon>Aspergillaceae</taxon>
        <taxon>Aspergillus</taxon>
        <taxon>Aspergillus subgen. Circumdati</taxon>
    </lineage>
</organism>
<dbReference type="InterPro" id="IPR054416">
    <property type="entry name" value="GST_UstS-like_C"/>
</dbReference>
<keyword evidence="3" id="KW-1185">Reference proteome</keyword>
<name>A0A2I2FY23_9EURO</name>
<dbReference type="GeneID" id="36557505"/>
<dbReference type="Pfam" id="PF22041">
    <property type="entry name" value="GST_C_7"/>
    <property type="match status" value="1"/>
</dbReference>
<dbReference type="Gene3D" id="3.40.30.10">
    <property type="entry name" value="Glutaredoxin"/>
    <property type="match status" value="1"/>
</dbReference>
<reference evidence="2 3" key="1">
    <citation type="submission" date="2016-12" db="EMBL/GenBank/DDBJ databases">
        <title>The genomes of Aspergillus section Nigri reveals drivers in fungal speciation.</title>
        <authorList>
            <consortium name="DOE Joint Genome Institute"/>
            <person name="Vesth T.C."/>
            <person name="Nybo J."/>
            <person name="Theobald S."/>
            <person name="Brandl J."/>
            <person name="Frisvad J.C."/>
            <person name="Nielsen K.F."/>
            <person name="Lyhne E.K."/>
            <person name="Kogle M.E."/>
            <person name="Kuo A."/>
            <person name="Riley R."/>
            <person name="Clum A."/>
            <person name="Nolan M."/>
            <person name="Lipzen A."/>
            <person name="Salamov A."/>
            <person name="Henrissat B."/>
            <person name="Wiebenga A."/>
            <person name="De Vries R.P."/>
            <person name="Grigoriev I.V."/>
            <person name="Mortensen U.H."/>
            <person name="Andersen M.R."/>
            <person name="Baker S.E."/>
        </authorList>
    </citation>
    <scope>NUCLEOTIDE SEQUENCE [LARGE SCALE GENOMIC DNA]</scope>
    <source>
        <strain evidence="2 3">IBT 23096</strain>
    </source>
</reference>
<dbReference type="Gene3D" id="1.20.1050.10">
    <property type="match status" value="1"/>
</dbReference>
<comment type="caution">
    <text evidence="2">The sequence shown here is derived from an EMBL/GenBank/DDBJ whole genome shotgun (WGS) entry which is preliminary data.</text>
</comment>
<accession>A0A2I2FY23</accession>
<dbReference type="OrthoDB" id="4951845at2759"/>
<dbReference type="RefSeq" id="XP_024700837.1">
    <property type="nucleotide sequence ID" value="XM_024849806.1"/>
</dbReference>
<feature type="domain" description="Glutathione S-transferase UstS-like C-terminal" evidence="1">
    <location>
        <begin position="112"/>
        <end position="240"/>
    </location>
</feature>